<organism evidence="14 15">
    <name type="scientific">Cucurbita maxima</name>
    <name type="common">Pumpkin</name>
    <name type="synonym">Winter squash</name>
    <dbReference type="NCBI Taxonomy" id="3661"/>
    <lineage>
        <taxon>Eukaryota</taxon>
        <taxon>Viridiplantae</taxon>
        <taxon>Streptophyta</taxon>
        <taxon>Embryophyta</taxon>
        <taxon>Tracheophyta</taxon>
        <taxon>Spermatophyta</taxon>
        <taxon>Magnoliopsida</taxon>
        <taxon>eudicotyledons</taxon>
        <taxon>Gunneridae</taxon>
        <taxon>Pentapetalae</taxon>
        <taxon>rosids</taxon>
        <taxon>fabids</taxon>
        <taxon>Cucurbitales</taxon>
        <taxon>Cucurbitaceae</taxon>
        <taxon>Cucurbiteae</taxon>
        <taxon>Cucurbita</taxon>
    </lineage>
</organism>
<name>A0A6J1KEP6_CUCMA</name>
<dbReference type="Pfam" id="PF00046">
    <property type="entry name" value="Homeodomain"/>
    <property type="match status" value="1"/>
</dbReference>
<dbReference type="Pfam" id="PF02183">
    <property type="entry name" value="HALZ"/>
    <property type="match status" value="1"/>
</dbReference>
<evidence type="ECO:0000256" key="5">
    <source>
        <dbReference type="ARBA" id="ARBA00023163"/>
    </source>
</evidence>
<evidence type="ECO:0000256" key="12">
    <source>
        <dbReference type="SAM" id="MobiDB-lite"/>
    </source>
</evidence>
<dbReference type="SUPFAM" id="SSF46689">
    <property type="entry name" value="Homeodomain-like"/>
    <property type="match status" value="1"/>
</dbReference>
<evidence type="ECO:0000256" key="11">
    <source>
        <dbReference type="SAM" id="Coils"/>
    </source>
</evidence>
<dbReference type="RefSeq" id="XP_023000011.1">
    <property type="nucleotide sequence ID" value="XM_023144243.1"/>
</dbReference>
<evidence type="ECO:0000313" key="15">
    <source>
        <dbReference type="RefSeq" id="XP_023000011.1"/>
    </source>
</evidence>
<comment type="similarity">
    <text evidence="7 10">Belongs to the HD-ZIP homeobox family. Class I subfamily.</text>
</comment>
<evidence type="ECO:0000256" key="10">
    <source>
        <dbReference type="RuleBase" id="RU369038"/>
    </source>
</evidence>
<dbReference type="PANTHER" id="PTHR24326:SF497">
    <property type="entry name" value="HOMEOBOX-LEUCINE ZIPPER PROTEIN HAT5"/>
    <property type="match status" value="1"/>
</dbReference>
<dbReference type="GO" id="GO:0005634">
    <property type="term" value="C:nucleus"/>
    <property type="evidence" value="ECO:0007669"/>
    <property type="project" value="UniProtKB-SubCell"/>
</dbReference>
<dbReference type="InterPro" id="IPR045224">
    <property type="entry name" value="HDZip_class_I_plant"/>
</dbReference>
<gene>
    <name evidence="15" type="primary">LOC111494298</name>
</gene>
<keyword evidence="4 8" id="KW-0371">Homeobox</keyword>
<dbReference type="GeneID" id="111494298"/>
<dbReference type="InterPro" id="IPR003106">
    <property type="entry name" value="Leu_zip_homeo"/>
</dbReference>
<keyword evidence="5 10" id="KW-0804">Transcription</keyword>
<dbReference type="PROSITE" id="PS50071">
    <property type="entry name" value="HOMEOBOX_2"/>
    <property type="match status" value="1"/>
</dbReference>
<evidence type="ECO:0000256" key="8">
    <source>
        <dbReference type="PROSITE-ProRule" id="PRU00108"/>
    </source>
</evidence>
<dbReference type="AlphaFoldDB" id="A0A6J1KEP6"/>
<evidence type="ECO:0000256" key="1">
    <source>
        <dbReference type="ARBA" id="ARBA00004123"/>
    </source>
</evidence>
<proteinExistence type="inferred from homology"/>
<feature type="region of interest" description="Disordered" evidence="12">
    <location>
        <begin position="219"/>
        <end position="255"/>
    </location>
</feature>
<reference evidence="15" key="1">
    <citation type="submission" date="2025-08" db="UniProtKB">
        <authorList>
            <consortium name="RefSeq"/>
        </authorList>
    </citation>
    <scope>IDENTIFICATION</scope>
    <source>
        <tissue evidence="15">Young leaves</tissue>
    </source>
</reference>
<keyword evidence="2 10" id="KW-0805">Transcription regulation</keyword>
<keyword evidence="6 8" id="KW-0539">Nucleus</keyword>
<evidence type="ECO:0000256" key="7">
    <source>
        <dbReference type="ARBA" id="ARBA00025748"/>
    </source>
</evidence>
<comment type="subcellular location">
    <subcellularLocation>
        <location evidence="1 8 9">Nucleus</location>
    </subcellularLocation>
</comment>
<dbReference type="Gene3D" id="1.10.10.60">
    <property type="entry name" value="Homeodomain-like"/>
    <property type="match status" value="1"/>
</dbReference>
<feature type="compositionally biased region" description="Polar residues" evidence="12">
    <location>
        <begin position="7"/>
        <end position="19"/>
    </location>
</feature>
<comment type="function">
    <text evidence="10">Transcription factor.</text>
</comment>
<evidence type="ECO:0000256" key="3">
    <source>
        <dbReference type="ARBA" id="ARBA00023125"/>
    </source>
</evidence>
<sequence>MSAISAHPSNVQHYHTNPHTIPHSRPPFSSFLQPRKPKAWVFQPHLRIQIAPISPKMDSETTHFLPLPESLPSLWISDSCSSMEGEFSQPQAKADRNRGGKKRRLTLDQVRMLERTFNAESKLEHERKVQIAEEIGLRPRQVAVWFQNRRARSKTKKIEIDYESLNAEYDKLKNDFDSLLKVNHELKAEVDQLRDKWAATEKTNNPYEPVGALYKVEMGSSRQEQGSRSSSKSDVFYAESPTRENQSRSGNFLRDEEEDDELGYWGILEDELSADELMDSFNVMSSAAEYQSFCFWSF</sequence>
<dbReference type="GO" id="GO:0000981">
    <property type="term" value="F:DNA-binding transcription factor activity, RNA polymerase II-specific"/>
    <property type="evidence" value="ECO:0007669"/>
    <property type="project" value="UniProtKB-UniRule"/>
</dbReference>
<evidence type="ECO:0000259" key="13">
    <source>
        <dbReference type="PROSITE" id="PS50071"/>
    </source>
</evidence>
<evidence type="ECO:0000256" key="9">
    <source>
        <dbReference type="RuleBase" id="RU000682"/>
    </source>
</evidence>
<dbReference type="PANTHER" id="PTHR24326">
    <property type="entry name" value="HOMEOBOX-LEUCINE ZIPPER PROTEIN"/>
    <property type="match status" value="1"/>
</dbReference>
<dbReference type="InterPro" id="IPR000047">
    <property type="entry name" value="HTH_motif"/>
</dbReference>
<dbReference type="PRINTS" id="PR00031">
    <property type="entry name" value="HTHREPRESSR"/>
</dbReference>
<keyword evidence="11" id="KW-0175">Coiled coil</keyword>
<evidence type="ECO:0000256" key="6">
    <source>
        <dbReference type="ARBA" id="ARBA00023242"/>
    </source>
</evidence>
<feature type="region of interest" description="Disordered" evidence="12">
    <location>
        <begin position="1"/>
        <end position="29"/>
    </location>
</feature>
<dbReference type="CDD" id="cd00086">
    <property type="entry name" value="homeodomain"/>
    <property type="match status" value="1"/>
</dbReference>
<dbReference type="GO" id="GO:0045893">
    <property type="term" value="P:positive regulation of DNA-templated transcription"/>
    <property type="evidence" value="ECO:0007669"/>
    <property type="project" value="TreeGrafter"/>
</dbReference>
<accession>A0A6J1KEP6</accession>
<feature type="compositionally biased region" description="Low complexity" evidence="12">
    <location>
        <begin position="219"/>
        <end position="233"/>
    </location>
</feature>
<dbReference type="InterPro" id="IPR017970">
    <property type="entry name" value="Homeobox_CS"/>
</dbReference>
<dbReference type="GO" id="GO:0043565">
    <property type="term" value="F:sequence-specific DNA binding"/>
    <property type="evidence" value="ECO:0007669"/>
    <property type="project" value="InterPro"/>
</dbReference>
<dbReference type="PROSITE" id="PS00027">
    <property type="entry name" value="HOMEOBOX_1"/>
    <property type="match status" value="1"/>
</dbReference>
<dbReference type="SMART" id="SM00389">
    <property type="entry name" value="HOX"/>
    <property type="match status" value="1"/>
</dbReference>
<evidence type="ECO:0000313" key="14">
    <source>
        <dbReference type="Proteomes" id="UP000504608"/>
    </source>
</evidence>
<feature type="DNA-binding region" description="Homeobox" evidence="8">
    <location>
        <begin position="98"/>
        <end position="157"/>
    </location>
</feature>
<protein>
    <recommendedName>
        <fullName evidence="10">Homeobox-leucine zipper protein</fullName>
    </recommendedName>
    <alternativeName>
        <fullName evidence="10">HD-ZIP protein</fullName>
    </alternativeName>
    <alternativeName>
        <fullName evidence="10">Homeodomain transcription factor</fullName>
    </alternativeName>
</protein>
<dbReference type="Proteomes" id="UP000504608">
    <property type="component" value="Unplaced"/>
</dbReference>
<feature type="domain" description="Homeobox" evidence="13">
    <location>
        <begin position="96"/>
        <end position="156"/>
    </location>
</feature>
<keyword evidence="3 8" id="KW-0238">DNA-binding</keyword>
<evidence type="ECO:0000256" key="2">
    <source>
        <dbReference type="ARBA" id="ARBA00023015"/>
    </source>
</evidence>
<dbReference type="OrthoDB" id="6159439at2759"/>
<dbReference type="KEGG" id="cmax:111494298"/>
<keyword evidence="14" id="KW-1185">Reference proteome</keyword>
<dbReference type="InterPro" id="IPR001356">
    <property type="entry name" value="HD"/>
</dbReference>
<evidence type="ECO:0000256" key="4">
    <source>
        <dbReference type="ARBA" id="ARBA00023155"/>
    </source>
</evidence>
<dbReference type="InterPro" id="IPR009057">
    <property type="entry name" value="Homeodomain-like_sf"/>
</dbReference>
<feature type="coiled-coil region" evidence="11">
    <location>
        <begin position="148"/>
        <end position="203"/>
    </location>
</feature>